<evidence type="ECO:0000256" key="2">
    <source>
        <dbReference type="ARBA" id="ARBA00004680"/>
    </source>
</evidence>
<dbReference type="FunFam" id="3.20.20.70:FF:000025">
    <property type="entry name" value="Triosephosphate isomerase"/>
    <property type="match status" value="1"/>
</dbReference>
<dbReference type="HAMAP" id="MF_00147_B">
    <property type="entry name" value="TIM_B"/>
    <property type="match status" value="1"/>
</dbReference>
<evidence type="ECO:0000256" key="3">
    <source>
        <dbReference type="ARBA" id="ARBA00004742"/>
    </source>
</evidence>
<evidence type="ECO:0000313" key="12">
    <source>
        <dbReference type="EMBL" id="KTW32704.1"/>
    </source>
</evidence>
<dbReference type="STRING" id="1408657.A0A0W4ZWE4"/>
<protein>
    <recommendedName>
        <fullName evidence="7 11">Triosephosphate isomerase</fullName>
        <ecNumber evidence="6 11">5.3.1.1</ecNumber>
    </recommendedName>
</protein>
<dbReference type="RefSeq" id="XP_018231396.1">
    <property type="nucleotide sequence ID" value="XM_018372456.1"/>
</dbReference>
<dbReference type="eggNOG" id="KOG1643">
    <property type="taxonomic scope" value="Eukaryota"/>
</dbReference>
<evidence type="ECO:0000256" key="4">
    <source>
        <dbReference type="ARBA" id="ARBA00007422"/>
    </source>
</evidence>
<keyword evidence="13" id="KW-1185">Reference proteome</keyword>
<dbReference type="InterPro" id="IPR013785">
    <property type="entry name" value="Aldolase_TIM"/>
</dbReference>
<dbReference type="SUPFAM" id="SSF51351">
    <property type="entry name" value="Triosephosphate isomerase (TIM)"/>
    <property type="match status" value="1"/>
</dbReference>
<dbReference type="Proteomes" id="UP000053447">
    <property type="component" value="Unassembled WGS sequence"/>
</dbReference>
<evidence type="ECO:0000256" key="11">
    <source>
        <dbReference type="RuleBase" id="RU363013"/>
    </source>
</evidence>
<evidence type="ECO:0000256" key="10">
    <source>
        <dbReference type="ARBA" id="ARBA00023235"/>
    </source>
</evidence>
<evidence type="ECO:0000256" key="6">
    <source>
        <dbReference type="ARBA" id="ARBA00011940"/>
    </source>
</evidence>
<comment type="caution">
    <text evidence="12">The sequence shown here is derived from an EMBL/GenBank/DDBJ whole genome shotgun (WGS) entry which is preliminary data.</text>
</comment>
<dbReference type="GO" id="GO:0019563">
    <property type="term" value="P:glycerol catabolic process"/>
    <property type="evidence" value="ECO:0007669"/>
    <property type="project" value="TreeGrafter"/>
</dbReference>
<dbReference type="PROSITE" id="PS00171">
    <property type="entry name" value="TIM_1"/>
    <property type="match status" value="1"/>
</dbReference>
<dbReference type="NCBIfam" id="TIGR00419">
    <property type="entry name" value="tim"/>
    <property type="match status" value="1"/>
</dbReference>
<dbReference type="GeneID" id="28938711"/>
<dbReference type="UniPathway" id="UPA00138"/>
<name>A0A0W4ZWE4_PNEJ7</name>
<comment type="pathway">
    <text evidence="3 11">Carbohydrate biosynthesis; gluconeogenesis.</text>
</comment>
<evidence type="ECO:0000256" key="9">
    <source>
        <dbReference type="ARBA" id="ARBA00023152"/>
    </source>
</evidence>
<dbReference type="Gene3D" id="3.20.20.70">
    <property type="entry name" value="Aldolase class I"/>
    <property type="match status" value="1"/>
</dbReference>
<keyword evidence="9 11" id="KW-0324">Glycolysis</keyword>
<dbReference type="OrthoDB" id="6715177at2759"/>
<dbReference type="CDD" id="cd00311">
    <property type="entry name" value="TIM"/>
    <property type="match status" value="1"/>
</dbReference>
<keyword evidence="8 11" id="KW-0312">Gluconeogenesis</keyword>
<dbReference type="VEuPathDB" id="FungiDB:T551_00189"/>
<dbReference type="UniPathway" id="UPA00109">
    <property type="reaction ID" value="UER00189"/>
</dbReference>
<comment type="pathway">
    <text evidence="2 11">Carbohydrate degradation; glycolysis; D-glyceraldehyde 3-phosphate from glycerone phosphate: step 1/1.</text>
</comment>
<dbReference type="GO" id="GO:0006094">
    <property type="term" value="P:gluconeogenesis"/>
    <property type="evidence" value="ECO:0007669"/>
    <property type="project" value="UniProtKB-UniPathway"/>
</dbReference>
<keyword evidence="10 11" id="KW-0413">Isomerase</keyword>
<dbReference type="GO" id="GO:0061621">
    <property type="term" value="P:canonical glycolysis"/>
    <property type="evidence" value="ECO:0007669"/>
    <property type="project" value="EnsemblFungi"/>
</dbReference>
<dbReference type="PANTHER" id="PTHR21139:SF41">
    <property type="entry name" value="TRIOSEPHOSPHATE ISOMERASE"/>
    <property type="match status" value="1"/>
</dbReference>
<dbReference type="Pfam" id="PF00121">
    <property type="entry name" value="TIM"/>
    <property type="match status" value="1"/>
</dbReference>
<dbReference type="GO" id="GO:0004807">
    <property type="term" value="F:triose-phosphate isomerase activity"/>
    <property type="evidence" value="ECO:0007669"/>
    <property type="project" value="UniProtKB-EC"/>
</dbReference>
<proteinExistence type="inferred from homology"/>
<dbReference type="AlphaFoldDB" id="A0A0W4ZWE4"/>
<evidence type="ECO:0000256" key="8">
    <source>
        <dbReference type="ARBA" id="ARBA00022432"/>
    </source>
</evidence>
<dbReference type="InterPro" id="IPR020861">
    <property type="entry name" value="Triosephosphate_isomerase_AS"/>
</dbReference>
<evidence type="ECO:0000256" key="1">
    <source>
        <dbReference type="ARBA" id="ARBA00000474"/>
    </source>
</evidence>
<comment type="catalytic activity">
    <reaction evidence="1 11">
        <text>D-glyceraldehyde 3-phosphate = dihydroxyacetone phosphate</text>
        <dbReference type="Rhea" id="RHEA:18585"/>
        <dbReference type="ChEBI" id="CHEBI:57642"/>
        <dbReference type="ChEBI" id="CHEBI:59776"/>
        <dbReference type="EC" id="5.3.1.1"/>
    </reaction>
</comment>
<comment type="subunit">
    <text evidence="5">Homodimer.</text>
</comment>
<evidence type="ECO:0000256" key="5">
    <source>
        <dbReference type="ARBA" id="ARBA00011738"/>
    </source>
</evidence>
<dbReference type="InterPro" id="IPR022896">
    <property type="entry name" value="TrioseP_Isoase_bac/euk"/>
</dbReference>
<gene>
    <name evidence="12" type="ORF">T551_00189</name>
</gene>
<dbReference type="GO" id="GO:0005829">
    <property type="term" value="C:cytosol"/>
    <property type="evidence" value="ECO:0007669"/>
    <property type="project" value="TreeGrafter"/>
</dbReference>
<dbReference type="EMBL" id="LFWA01000001">
    <property type="protein sequence ID" value="KTW32704.1"/>
    <property type="molecule type" value="Genomic_DNA"/>
</dbReference>
<accession>A0A0W4ZWE4</accession>
<dbReference type="InterPro" id="IPR000652">
    <property type="entry name" value="Triosephosphate_isomerase"/>
</dbReference>
<comment type="similarity">
    <text evidence="4 11">Belongs to the triosephosphate isomerase family.</text>
</comment>
<dbReference type="PROSITE" id="PS51440">
    <property type="entry name" value="TIM_2"/>
    <property type="match status" value="1"/>
</dbReference>
<sequence length="250" mass="28068">MSRRFFVGGNFKANGTIESITRIIEFLNSSELDPNVDIVISPPELYLSYVRKYLRHDIGVSAQNVYKGPPGPYTGEISVEQLKDCEILWTIIGHSERRNLFNENDELVALKTKYALENGMSVILCIGENLEDHESGRTIDVVTSQLKAVFQYVTNSSNLVIAYEPVWAIGTGKAASPEQVQYVHEKIRLWLEERLYDESSHIRIIYGGSVTSKNAKELSKMKDVDGFLVGGASLKPEFKDIINVNFSVCV</sequence>
<dbReference type="GO" id="GO:0046166">
    <property type="term" value="P:glyceraldehyde-3-phosphate biosynthetic process"/>
    <property type="evidence" value="ECO:0007669"/>
    <property type="project" value="TreeGrafter"/>
</dbReference>
<evidence type="ECO:0000313" key="13">
    <source>
        <dbReference type="Proteomes" id="UP000053447"/>
    </source>
</evidence>
<dbReference type="PANTHER" id="PTHR21139">
    <property type="entry name" value="TRIOSEPHOSPHATE ISOMERASE"/>
    <property type="match status" value="1"/>
</dbReference>
<dbReference type="InterPro" id="IPR035990">
    <property type="entry name" value="TIM_sf"/>
</dbReference>
<dbReference type="EC" id="5.3.1.1" evidence="6 11"/>
<reference evidence="13" key="1">
    <citation type="journal article" date="2016" name="Nat. Commun.">
        <title>Genome analysis of three Pneumocystis species reveals adaptation mechanisms to life exclusively in mammalian hosts.</title>
        <authorList>
            <person name="Ma L."/>
            <person name="Chen Z."/>
            <person name="Huang D.W."/>
            <person name="Kutty G."/>
            <person name="Ishihara M."/>
            <person name="Wang H."/>
            <person name="Abouelleil A."/>
            <person name="Bishop L."/>
            <person name="Davey E."/>
            <person name="Deng R."/>
            <person name="Deng X."/>
            <person name="Fan L."/>
            <person name="Fantoni G."/>
            <person name="Fitzgerald M."/>
            <person name="Gogineni E."/>
            <person name="Goldberg J.M."/>
            <person name="Handley G."/>
            <person name="Hu X."/>
            <person name="Huber C."/>
            <person name="Jiao X."/>
            <person name="Jones K."/>
            <person name="Levin J.Z."/>
            <person name="Liu Y."/>
            <person name="Macdonald P."/>
            <person name="Melnikov A."/>
            <person name="Raley C."/>
            <person name="Sassi M."/>
            <person name="Sherman B.T."/>
            <person name="Song X."/>
            <person name="Sykes S."/>
            <person name="Tran B."/>
            <person name="Walsh L."/>
            <person name="Xia Y."/>
            <person name="Yang J."/>
            <person name="Young S."/>
            <person name="Zeng Q."/>
            <person name="Zheng X."/>
            <person name="Stephens R."/>
            <person name="Nusbaum C."/>
            <person name="Birren B.W."/>
            <person name="Azadi P."/>
            <person name="Lempicki R.A."/>
            <person name="Cuomo C.A."/>
            <person name="Kovacs J.A."/>
        </authorList>
    </citation>
    <scope>NUCLEOTIDE SEQUENCE [LARGE SCALE GENOMIC DNA]</scope>
    <source>
        <strain evidence="13">RU7</strain>
    </source>
</reference>
<organism evidence="12 13">
    <name type="scientific">Pneumocystis jirovecii (strain RU7)</name>
    <name type="common">Human pneumocystis pneumonia agent</name>
    <dbReference type="NCBI Taxonomy" id="1408657"/>
    <lineage>
        <taxon>Eukaryota</taxon>
        <taxon>Fungi</taxon>
        <taxon>Dikarya</taxon>
        <taxon>Ascomycota</taxon>
        <taxon>Taphrinomycotina</taxon>
        <taxon>Pneumocystomycetes</taxon>
        <taxon>Pneumocystaceae</taxon>
        <taxon>Pneumocystis</taxon>
    </lineage>
</organism>
<evidence type="ECO:0000256" key="7">
    <source>
        <dbReference type="ARBA" id="ARBA00019397"/>
    </source>
</evidence>
<dbReference type="GO" id="GO:0005739">
    <property type="term" value="C:mitochondrion"/>
    <property type="evidence" value="ECO:0007669"/>
    <property type="project" value="EnsemblFungi"/>
</dbReference>